<evidence type="ECO:0000259" key="1">
    <source>
        <dbReference type="PROSITE" id="PS50883"/>
    </source>
</evidence>
<dbReference type="Gene3D" id="3.20.20.450">
    <property type="entry name" value="EAL domain"/>
    <property type="match status" value="1"/>
</dbReference>
<organism evidence="3 4">
    <name type="scientific">Alkalimonas delamerensis</name>
    <dbReference type="NCBI Taxonomy" id="265981"/>
    <lineage>
        <taxon>Bacteria</taxon>
        <taxon>Pseudomonadati</taxon>
        <taxon>Pseudomonadota</taxon>
        <taxon>Gammaproteobacteria</taxon>
        <taxon>Alkalimonas</taxon>
    </lineage>
</organism>
<feature type="domain" description="GGDEF" evidence="2">
    <location>
        <begin position="186"/>
        <end position="324"/>
    </location>
</feature>
<evidence type="ECO:0000313" key="3">
    <source>
        <dbReference type="EMBL" id="MDP4529605.1"/>
    </source>
</evidence>
<dbReference type="InterPro" id="IPR029016">
    <property type="entry name" value="GAF-like_dom_sf"/>
</dbReference>
<dbReference type="InterPro" id="IPR001633">
    <property type="entry name" value="EAL_dom"/>
</dbReference>
<feature type="domain" description="EAL" evidence="1">
    <location>
        <begin position="333"/>
        <end position="586"/>
    </location>
</feature>
<dbReference type="SUPFAM" id="SSF55781">
    <property type="entry name" value="GAF domain-like"/>
    <property type="match status" value="1"/>
</dbReference>
<dbReference type="PROSITE" id="PS50883">
    <property type="entry name" value="EAL"/>
    <property type="match status" value="1"/>
</dbReference>
<dbReference type="InterPro" id="IPR029787">
    <property type="entry name" value="Nucleotide_cyclase"/>
</dbReference>
<dbReference type="SMART" id="SM00065">
    <property type="entry name" value="GAF"/>
    <property type="match status" value="1"/>
</dbReference>
<dbReference type="Pfam" id="PF01590">
    <property type="entry name" value="GAF"/>
    <property type="match status" value="1"/>
</dbReference>
<dbReference type="Gene3D" id="3.30.450.40">
    <property type="match status" value="1"/>
</dbReference>
<dbReference type="EMBL" id="JAUZVY010000004">
    <property type="protein sequence ID" value="MDP4529605.1"/>
    <property type="molecule type" value="Genomic_DNA"/>
</dbReference>
<dbReference type="InterPro" id="IPR052155">
    <property type="entry name" value="Biofilm_reg_signaling"/>
</dbReference>
<dbReference type="SMART" id="SM00052">
    <property type="entry name" value="EAL"/>
    <property type="match status" value="1"/>
</dbReference>
<dbReference type="CDD" id="cd01949">
    <property type="entry name" value="GGDEF"/>
    <property type="match status" value="1"/>
</dbReference>
<reference evidence="3 4" key="1">
    <citation type="submission" date="2023-08" db="EMBL/GenBank/DDBJ databases">
        <authorList>
            <person name="Joshi A."/>
            <person name="Thite S."/>
        </authorList>
    </citation>
    <scope>NUCLEOTIDE SEQUENCE [LARGE SCALE GENOMIC DNA]</scope>
    <source>
        <strain evidence="3 4">1E1</strain>
    </source>
</reference>
<gene>
    <name evidence="3" type="ORF">Q3O59_11295</name>
</gene>
<name>A0ABT9GRJ6_9GAMM</name>
<dbReference type="CDD" id="cd01948">
    <property type="entry name" value="EAL"/>
    <property type="match status" value="1"/>
</dbReference>
<dbReference type="Proteomes" id="UP001236258">
    <property type="component" value="Unassembled WGS sequence"/>
</dbReference>
<proteinExistence type="predicted"/>
<dbReference type="Pfam" id="PF00990">
    <property type="entry name" value="GGDEF"/>
    <property type="match status" value="1"/>
</dbReference>
<evidence type="ECO:0000313" key="4">
    <source>
        <dbReference type="Proteomes" id="UP001236258"/>
    </source>
</evidence>
<dbReference type="Gene3D" id="3.30.70.270">
    <property type="match status" value="1"/>
</dbReference>
<dbReference type="PANTHER" id="PTHR44757:SF2">
    <property type="entry name" value="BIOFILM ARCHITECTURE MAINTENANCE PROTEIN MBAA"/>
    <property type="match status" value="1"/>
</dbReference>
<dbReference type="PANTHER" id="PTHR44757">
    <property type="entry name" value="DIGUANYLATE CYCLASE DGCP"/>
    <property type="match status" value="1"/>
</dbReference>
<comment type="caution">
    <text evidence="3">The sequence shown here is derived from an EMBL/GenBank/DDBJ whole genome shotgun (WGS) entry which is preliminary data.</text>
</comment>
<dbReference type="SUPFAM" id="SSF55073">
    <property type="entry name" value="Nucleotide cyclase"/>
    <property type="match status" value="1"/>
</dbReference>
<protein>
    <submittedName>
        <fullName evidence="3">Bifunctional diguanylate cyclase/phosphodiesterase</fullName>
    </submittedName>
</protein>
<dbReference type="InterPro" id="IPR035919">
    <property type="entry name" value="EAL_sf"/>
</dbReference>
<dbReference type="InterPro" id="IPR003018">
    <property type="entry name" value="GAF"/>
</dbReference>
<evidence type="ECO:0000259" key="2">
    <source>
        <dbReference type="PROSITE" id="PS50887"/>
    </source>
</evidence>
<dbReference type="Pfam" id="PF00563">
    <property type="entry name" value="EAL"/>
    <property type="match status" value="1"/>
</dbReference>
<dbReference type="InterPro" id="IPR043128">
    <property type="entry name" value="Rev_trsase/Diguanyl_cyclase"/>
</dbReference>
<keyword evidence="4" id="KW-1185">Reference proteome</keyword>
<accession>A0ABT9GRJ6</accession>
<dbReference type="NCBIfam" id="TIGR00254">
    <property type="entry name" value="GGDEF"/>
    <property type="match status" value="1"/>
</dbReference>
<dbReference type="InterPro" id="IPR000160">
    <property type="entry name" value="GGDEF_dom"/>
</dbReference>
<dbReference type="SMART" id="SM00267">
    <property type="entry name" value="GGDEF"/>
    <property type="match status" value="1"/>
</dbReference>
<dbReference type="PROSITE" id="PS50887">
    <property type="entry name" value="GGDEF"/>
    <property type="match status" value="1"/>
</dbReference>
<dbReference type="SUPFAM" id="SSF141868">
    <property type="entry name" value="EAL domain-like"/>
    <property type="match status" value="1"/>
</dbReference>
<dbReference type="RefSeq" id="WP_305945676.1">
    <property type="nucleotide sequence ID" value="NZ_JAUZVY010000004.1"/>
</dbReference>
<sequence length="600" mass="65726">MNTAIDQALADIGLFFQADRSYLFAFTPDLRHANNTHEWCAVGVSSQRAMLQGLDTELLAAWMKPMQQGLPVAISDVSTLPAGSAEQALLQAQHIQSVIMLPVMAAGQLQGMFGLDIVRFVHHWSEESIAALELIAGNIGGGLERQRVESKAAQLAFYDALTELPNRRLLSELLQQELASSNRSGLAGAVLLIDLDHFKNLNDSHGHLLGDLYLQQVAQIIRHQLRDSDVMARLGGDEFVVVLSELASSAQDAAIHARKVADLLLNSINCPLPLGEHRYQASVSIGITVFQGSQSPVDALLAQAEMAMYRAKTAGRNGVEFFDTRMQTLAQQRSQLAQDLHQAIRQQQFHLLYQPIVSGQQVVAVEALIRWQHPEQGAVSPGVFIPFAEQSGLIVAIGDWVLEQACRQLVQWQQQAQCKHLICSVNISPYQFAQDNFVEKVIQCLIRTGAAPERLKLELTEGMLVDDVDKVRTKMVTLQQLGVRFALDDFGTGYSSLSYLQQLPLGQLKIDQKFVRDLDSLAHNTAITKAIIALAASLELEVVAEGVETQAELETLTALGCSCFQGYFFSKPLKAEALAQGLRAVPAQAQASPSQSISHQ</sequence>